<gene>
    <name evidence="3" type="ORF">JR316_011644</name>
</gene>
<dbReference type="EMBL" id="JAFIQS010000015">
    <property type="protein sequence ID" value="KAG5163300.1"/>
    <property type="molecule type" value="Genomic_DNA"/>
</dbReference>
<evidence type="ECO:0000313" key="3">
    <source>
        <dbReference type="EMBL" id="KAG5163300.1"/>
    </source>
</evidence>
<sequence length="706" mass="80058">MNDNRLLLRAHLASIGFQGDVFNESKQRAFYFAEVFVDNNQVKKLKKLKPKSDRLSWEWGQSNQIYFSPSSNLRVDLYRSFKVKVPGMDSFVGSFEGRITELLENGEYIPPRTYAATDPSDPRLIVKDLTEKRWHLRPVGSIEEFMKKVDSDVSRLNGVDSAASRTFCLLAPVLSGIVSLMDNVSQAHPILSASWTVISSIYNAAQETDTQDQIIQDMASTLREMLGAANQVPNLPMLPGMVDVIERIGRTSLDVASLIDEYTHLSYAERLAQILPGELGRRVDSCKQQCKAVQKLLFQRVQIDTHTKVEKIDHKVDAEAQRQLAKEIDNWLAPVHTSQNYNEAYGKREEGTCLWFIEEEEFGFWLRTPGFIWVCGKGIELCFTKLSSNDFTAGSGKTILCGQIIKAIQQLTPSVALAYFFFDARDGQTAQQLHMNLIRSLISQLSHQSVSGISSDIRDLYQKVSPMHPLDHELQDTLGKILKEFCNVYIVLDALDECTDRDRTLGWLEALLGHLDNNENLHLAITSRTEPDIQSVFGRLNHTIVNMSTAANRDIGQYIKTYIQAKEFTKFDGETRDHVLSGLMDRAEGSFRYVALQIENLKKCANKMELDKAINDLPWGLDEVYARILHKCEDRYIEDVKTFLQFLAFSQEPLTLNALAETILFDFPLGFKGTLNLDKSYLDPEDILQRCGGLVIEDYNGKSILY</sequence>
<dbReference type="SUPFAM" id="SSF52540">
    <property type="entry name" value="P-loop containing nucleoside triphosphate hydrolases"/>
    <property type="match status" value="1"/>
</dbReference>
<organism evidence="3">
    <name type="scientific">Psilocybe cubensis</name>
    <name type="common">Psychedelic mushroom</name>
    <name type="synonym">Stropharia cubensis</name>
    <dbReference type="NCBI Taxonomy" id="181762"/>
    <lineage>
        <taxon>Eukaryota</taxon>
        <taxon>Fungi</taxon>
        <taxon>Dikarya</taxon>
        <taxon>Basidiomycota</taxon>
        <taxon>Agaricomycotina</taxon>
        <taxon>Agaricomycetes</taxon>
        <taxon>Agaricomycetidae</taxon>
        <taxon>Agaricales</taxon>
        <taxon>Agaricineae</taxon>
        <taxon>Strophariaceae</taxon>
        <taxon>Psilocybe</taxon>
    </lineage>
</organism>
<reference evidence="3" key="1">
    <citation type="submission" date="2021-02" db="EMBL/GenBank/DDBJ databases">
        <title>Psilocybe cubensis genome.</title>
        <authorList>
            <person name="Mckernan K.J."/>
            <person name="Crawford S."/>
            <person name="Trippe A."/>
            <person name="Kane L.T."/>
            <person name="Mclaughlin S."/>
        </authorList>
    </citation>
    <scope>NUCLEOTIDE SEQUENCE [LARGE SCALE GENOMIC DNA]</scope>
    <source>
        <strain evidence="3">MGC-MH-2018</strain>
    </source>
</reference>
<dbReference type="AlphaFoldDB" id="A0A8H7XKN8"/>
<dbReference type="PANTHER" id="PTHR10039">
    <property type="entry name" value="AMELOGENIN"/>
    <property type="match status" value="1"/>
</dbReference>
<dbReference type="PANTHER" id="PTHR10039:SF16">
    <property type="entry name" value="GPI INOSITOL-DEACYLASE"/>
    <property type="match status" value="1"/>
</dbReference>
<dbReference type="Gene3D" id="3.40.50.300">
    <property type="entry name" value="P-loop containing nucleotide triphosphate hydrolases"/>
    <property type="match status" value="1"/>
</dbReference>
<comment type="caution">
    <text evidence="3">The sequence shown here is derived from an EMBL/GenBank/DDBJ whole genome shotgun (WGS) entry which is preliminary data.</text>
</comment>
<dbReference type="InterPro" id="IPR056884">
    <property type="entry name" value="NPHP3-like_N"/>
</dbReference>
<protein>
    <recommendedName>
        <fullName evidence="2">Nephrocystin 3-like N-terminal domain-containing protein</fullName>
    </recommendedName>
</protein>
<proteinExistence type="predicted"/>
<keyword evidence="1" id="KW-0677">Repeat</keyword>
<dbReference type="Pfam" id="PF24883">
    <property type="entry name" value="NPHP3_N"/>
    <property type="match status" value="1"/>
</dbReference>
<dbReference type="InterPro" id="IPR027417">
    <property type="entry name" value="P-loop_NTPase"/>
</dbReference>
<accession>A0A8H7XKN8</accession>
<feature type="domain" description="Nephrocystin 3-like N-terminal" evidence="2">
    <location>
        <begin position="351"/>
        <end position="528"/>
    </location>
</feature>
<name>A0A8H7XKN8_PSICU</name>
<evidence type="ECO:0000256" key="1">
    <source>
        <dbReference type="ARBA" id="ARBA00022737"/>
    </source>
</evidence>
<evidence type="ECO:0000259" key="2">
    <source>
        <dbReference type="Pfam" id="PF24883"/>
    </source>
</evidence>